<name>A0A4Q9R4S0_9GAMM</name>
<dbReference type="RefSeq" id="WP_131177856.1">
    <property type="nucleotide sequence ID" value="NZ_QJUL01000010.1"/>
</dbReference>
<dbReference type="EMBL" id="QJUM01000046">
    <property type="protein sequence ID" value="TBU99561.1"/>
    <property type="molecule type" value="Genomic_DNA"/>
</dbReference>
<dbReference type="AlphaFoldDB" id="A0A4Q9R4S0"/>
<protein>
    <submittedName>
        <fullName evidence="1">Uncharacterized protein</fullName>
    </submittedName>
</protein>
<comment type="caution">
    <text evidence="1">The sequence shown here is derived from an EMBL/GenBank/DDBJ whole genome shotgun (WGS) entry which is preliminary data.</text>
</comment>
<organism evidence="1 4">
    <name type="scientific">Phytopseudomonas dryadis</name>
    <dbReference type="NCBI Taxonomy" id="2487520"/>
    <lineage>
        <taxon>Bacteria</taxon>
        <taxon>Pseudomonadati</taxon>
        <taxon>Pseudomonadota</taxon>
        <taxon>Gammaproteobacteria</taxon>
        <taxon>Pseudomonadales</taxon>
        <taxon>Pseudomonadaceae</taxon>
        <taxon>Phytopseudomonas</taxon>
    </lineage>
</organism>
<dbReference type="OrthoDB" id="6999666at2"/>
<evidence type="ECO:0000313" key="1">
    <source>
        <dbReference type="EMBL" id="TBU94407.1"/>
    </source>
</evidence>
<accession>A0A4Q9R4S0</accession>
<reference evidence="3 4" key="1">
    <citation type="submission" date="2018-06" db="EMBL/GenBank/DDBJ databases">
        <title>Three novel Pseudomonas species isolated from symptomatic oak.</title>
        <authorList>
            <person name="Bueno-Gonzalez V."/>
            <person name="Brady C."/>
        </authorList>
    </citation>
    <scope>NUCLEOTIDE SEQUENCE [LARGE SCALE GENOMIC DNA]</scope>
    <source>
        <strain evidence="2 3">P26B</strain>
        <strain evidence="1 4">P6B</strain>
    </source>
</reference>
<evidence type="ECO:0000313" key="3">
    <source>
        <dbReference type="Proteomes" id="UP000291334"/>
    </source>
</evidence>
<dbReference type="Proteomes" id="UP000293172">
    <property type="component" value="Unassembled WGS sequence"/>
</dbReference>
<dbReference type="Proteomes" id="UP000291334">
    <property type="component" value="Unassembled WGS sequence"/>
</dbReference>
<dbReference type="EMBL" id="QJUL01000010">
    <property type="protein sequence ID" value="TBU94407.1"/>
    <property type="molecule type" value="Genomic_DNA"/>
</dbReference>
<gene>
    <name evidence="2" type="ORF">DNK34_24330</name>
    <name evidence="1" type="ORF">DNK44_08755</name>
</gene>
<proteinExistence type="predicted"/>
<evidence type="ECO:0000313" key="2">
    <source>
        <dbReference type="EMBL" id="TBU99561.1"/>
    </source>
</evidence>
<sequence>MSFNLANKSTEERNAGETEKARLFELWQQNLQRSKVEAARLFGEKSRRKGKWQEWLNEQLQQITPVEYASMVRSEVKRLAEGR</sequence>
<evidence type="ECO:0000313" key="4">
    <source>
        <dbReference type="Proteomes" id="UP000293172"/>
    </source>
</evidence>
<keyword evidence="3" id="KW-1185">Reference proteome</keyword>